<sequence>MNQRKITVNLIWANVFGVILFLAVTILSCSTWYFMWGYPTLDDFRVNSFLGHNAFLAALFILMLFIMGAIVHELIHGITWACFATNKFRSIHYGIIWEVLTPYCHCDEPLTVRQYSIGALMPLFVLGVIPLVVAFPFKSIPLLVWGIMFVSAAAGDILIVWKLRKEPSACLVLDHPKEAGCIIFEE</sequence>
<evidence type="ECO:0000256" key="1">
    <source>
        <dbReference type="SAM" id="Phobius"/>
    </source>
</evidence>
<keyword evidence="1" id="KW-0812">Transmembrane</keyword>
<protein>
    <submittedName>
        <fullName evidence="2">Protein of uncharacterized function (DUF3267)</fullName>
    </submittedName>
</protein>
<dbReference type="EMBL" id="UGTJ01000001">
    <property type="protein sequence ID" value="SUB80111.1"/>
    <property type="molecule type" value="Genomic_DNA"/>
</dbReference>
<reference evidence="2 3" key="1">
    <citation type="submission" date="2018-06" db="EMBL/GenBank/DDBJ databases">
        <authorList>
            <consortium name="Pathogen Informatics"/>
            <person name="Doyle S."/>
        </authorList>
    </citation>
    <scope>NUCLEOTIDE SEQUENCE [LARGE SCALE GENOMIC DNA]</scope>
    <source>
        <strain evidence="2 3">NCTC13063</strain>
    </source>
</reference>
<dbReference type="Pfam" id="PF11667">
    <property type="entry name" value="DUF3267"/>
    <property type="match status" value="1"/>
</dbReference>
<dbReference type="InterPro" id="IPR021683">
    <property type="entry name" value="DUF3267"/>
</dbReference>
<keyword evidence="1" id="KW-0472">Membrane</keyword>
<feature type="transmembrane region" description="Helical" evidence="1">
    <location>
        <begin position="55"/>
        <end position="83"/>
    </location>
</feature>
<feature type="transmembrane region" description="Helical" evidence="1">
    <location>
        <begin position="143"/>
        <end position="161"/>
    </location>
</feature>
<keyword evidence="1" id="KW-1133">Transmembrane helix</keyword>
<feature type="transmembrane region" description="Helical" evidence="1">
    <location>
        <begin position="117"/>
        <end position="137"/>
    </location>
</feature>
<evidence type="ECO:0000313" key="2">
    <source>
        <dbReference type="EMBL" id="SUB80111.1"/>
    </source>
</evidence>
<gene>
    <name evidence="2" type="ORF">NCTC13063_01392</name>
</gene>
<dbReference type="RefSeq" id="WP_115153674.1">
    <property type="nucleotide sequence ID" value="NZ_CALLWX010000008.1"/>
</dbReference>
<dbReference type="AlphaFoldDB" id="A0AAQ1UKX6"/>
<accession>A0AAQ1UKX6</accession>
<name>A0AAQ1UKX6_9BACT</name>
<feature type="transmembrane region" description="Helical" evidence="1">
    <location>
        <begin position="12"/>
        <end position="35"/>
    </location>
</feature>
<proteinExistence type="predicted"/>
<dbReference type="Proteomes" id="UP000255283">
    <property type="component" value="Unassembled WGS sequence"/>
</dbReference>
<evidence type="ECO:0000313" key="3">
    <source>
        <dbReference type="Proteomes" id="UP000255283"/>
    </source>
</evidence>
<comment type="caution">
    <text evidence="2">The sequence shown here is derived from an EMBL/GenBank/DDBJ whole genome shotgun (WGS) entry which is preliminary data.</text>
</comment>
<dbReference type="PROSITE" id="PS51257">
    <property type="entry name" value="PROKAR_LIPOPROTEIN"/>
    <property type="match status" value="1"/>
</dbReference>
<organism evidence="2 3">
    <name type="scientific">Segatella buccae</name>
    <dbReference type="NCBI Taxonomy" id="28126"/>
    <lineage>
        <taxon>Bacteria</taxon>
        <taxon>Pseudomonadati</taxon>
        <taxon>Bacteroidota</taxon>
        <taxon>Bacteroidia</taxon>
        <taxon>Bacteroidales</taxon>
        <taxon>Prevotellaceae</taxon>
        <taxon>Segatella</taxon>
    </lineage>
</organism>